<gene>
    <name evidence="2" type="ORF">FZ934_21215</name>
</gene>
<dbReference type="KEGG" id="rgr:FZ934_21215"/>
<dbReference type="RefSeq" id="WP_153272856.1">
    <property type="nucleotide sequence ID" value="NZ_CP043499.1"/>
</dbReference>
<reference evidence="2 3" key="1">
    <citation type="submission" date="2019-08" db="EMBL/GenBank/DDBJ databases">
        <title>Prosopis cineraria nodule microbiome.</title>
        <authorList>
            <person name="Ali R."/>
            <person name="Chaluvadi S.R."/>
            <person name="Wang X."/>
        </authorList>
    </citation>
    <scope>NUCLEOTIDE SEQUENCE [LARGE SCALE GENOMIC DNA]</scope>
    <source>
        <strain evidence="2 3">BG7</strain>
        <plasmid evidence="2 3">unnamed</plasmid>
    </source>
</reference>
<dbReference type="Proteomes" id="UP000326881">
    <property type="component" value="Plasmid unnamed"/>
</dbReference>
<keyword evidence="2" id="KW-0614">Plasmid</keyword>
<evidence type="ECO:0000259" key="1">
    <source>
        <dbReference type="Pfam" id="PF13474"/>
    </source>
</evidence>
<name>A0A5Q0CFV4_9HYPH</name>
<dbReference type="InterPro" id="IPR037401">
    <property type="entry name" value="SnoaL-like"/>
</dbReference>
<dbReference type="Pfam" id="PF13474">
    <property type="entry name" value="SnoaL_3"/>
    <property type="match status" value="1"/>
</dbReference>
<protein>
    <submittedName>
        <fullName evidence="2">Nuclear transport factor 2 family protein</fullName>
    </submittedName>
</protein>
<evidence type="ECO:0000313" key="2">
    <source>
        <dbReference type="EMBL" id="QFY62871.1"/>
    </source>
</evidence>
<feature type="domain" description="SnoaL-like" evidence="1">
    <location>
        <begin position="8"/>
        <end position="128"/>
    </location>
</feature>
<accession>A0A5Q0CFV4</accession>
<dbReference type="EMBL" id="CP043499">
    <property type="protein sequence ID" value="QFY62871.1"/>
    <property type="molecule type" value="Genomic_DNA"/>
</dbReference>
<dbReference type="Gene3D" id="3.10.450.50">
    <property type="match status" value="1"/>
</dbReference>
<keyword evidence="3" id="KW-1185">Reference proteome</keyword>
<dbReference type="AlphaFoldDB" id="A0A5Q0CFV4"/>
<dbReference type="OrthoDB" id="8420006at2"/>
<sequence length="130" mass="14902">MEHQQDAVLAAADSLVDAFGRHDRDRYFAAFAPEATFIFHNLDRRLGTRAEYEAEWVLWESRDGFRVRACRSSDRDVRIAGPIAIFTHSVETDLTFNGEPVTSAERETIVFEKQVTGEWLAIHEHLSPRP</sequence>
<evidence type="ECO:0000313" key="3">
    <source>
        <dbReference type="Proteomes" id="UP000326881"/>
    </source>
</evidence>
<organism evidence="2 3">
    <name type="scientific">Rhizobium grahamii</name>
    <dbReference type="NCBI Taxonomy" id="1120045"/>
    <lineage>
        <taxon>Bacteria</taxon>
        <taxon>Pseudomonadati</taxon>
        <taxon>Pseudomonadota</taxon>
        <taxon>Alphaproteobacteria</taxon>
        <taxon>Hyphomicrobiales</taxon>
        <taxon>Rhizobiaceae</taxon>
        <taxon>Rhizobium/Agrobacterium group</taxon>
        <taxon>Rhizobium</taxon>
    </lineage>
</organism>
<proteinExistence type="predicted"/>
<dbReference type="SUPFAM" id="SSF54427">
    <property type="entry name" value="NTF2-like"/>
    <property type="match status" value="1"/>
</dbReference>
<geneLocation type="plasmid" evidence="2 3">
    <name>unnamed</name>
</geneLocation>
<dbReference type="InterPro" id="IPR032710">
    <property type="entry name" value="NTF2-like_dom_sf"/>
</dbReference>